<keyword evidence="5" id="KW-1185">Reference proteome</keyword>
<dbReference type="InterPro" id="IPR046342">
    <property type="entry name" value="CBS_dom_sf"/>
</dbReference>
<dbReference type="AlphaFoldDB" id="A0A934IPK3"/>
<dbReference type="InterPro" id="IPR044725">
    <property type="entry name" value="CBSX3_CBS_dom"/>
</dbReference>
<sequence>MSVKNILKQKGSDVFAMSPDSTLLEVANELTERRIGAVVIMDGDRLAGILSERDIVRQVAHRGPVALELPAASTMTQKVETCGVDDLIDDLMTRMTNSRFRHMPVVDEGRLVGVISIGDVVKLRIEEAVRERDDMRAYILST</sequence>
<dbReference type="SMART" id="SM00116">
    <property type="entry name" value="CBS"/>
    <property type="match status" value="2"/>
</dbReference>
<keyword evidence="1 2" id="KW-0129">CBS domain</keyword>
<dbReference type="Proteomes" id="UP000609531">
    <property type="component" value="Unassembled WGS sequence"/>
</dbReference>
<dbReference type="InterPro" id="IPR051257">
    <property type="entry name" value="Diverse_CBS-Domain"/>
</dbReference>
<dbReference type="RefSeq" id="WP_198882183.1">
    <property type="nucleotide sequence ID" value="NZ_JAEKJA010000007.1"/>
</dbReference>
<dbReference type="PANTHER" id="PTHR43080">
    <property type="entry name" value="CBS DOMAIN-CONTAINING PROTEIN CBSX3, MITOCHONDRIAL"/>
    <property type="match status" value="1"/>
</dbReference>
<evidence type="ECO:0000259" key="3">
    <source>
        <dbReference type="PROSITE" id="PS51371"/>
    </source>
</evidence>
<comment type="caution">
    <text evidence="4">The sequence shown here is derived from an EMBL/GenBank/DDBJ whole genome shotgun (WGS) entry which is preliminary data.</text>
</comment>
<dbReference type="PROSITE" id="PS51371">
    <property type="entry name" value="CBS"/>
    <property type="match status" value="2"/>
</dbReference>
<dbReference type="PANTHER" id="PTHR43080:SF2">
    <property type="entry name" value="CBS DOMAIN-CONTAINING PROTEIN"/>
    <property type="match status" value="1"/>
</dbReference>
<dbReference type="InterPro" id="IPR000644">
    <property type="entry name" value="CBS_dom"/>
</dbReference>
<evidence type="ECO:0000256" key="2">
    <source>
        <dbReference type="PROSITE-ProRule" id="PRU00703"/>
    </source>
</evidence>
<dbReference type="CDD" id="cd04623">
    <property type="entry name" value="CBS_pair_bac_euk"/>
    <property type="match status" value="1"/>
</dbReference>
<proteinExistence type="predicted"/>
<dbReference type="Gene3D" id="3.10.580.10">
    <property type="entry name" value="CBS-domain"/>
    <property type="match status" value="1"/>
</dbReference>
<protein>
    <submittedName>
        <fullName evidence="4">CBS domain-containing protein</fullName>
    </submittedName>
</protein>
<dbReference type="Pfam" id="PF00571">
    <property type="entry name" value="CBS"/>
    <property type="match status" value="2"/>
</dbReference>
<feature type="domain" description="CBS" evidence="3">
    <location>
        <begin position="6"/>
        <end position="67"/>
    </location>
</feature>
<accession>A0A934IPK3</accession>
<name>A0A934IPK3_9HYPH</name>
<dbReference type="SUPFAM" id="SSF54631">
    <property type="entry name" value="CBS-domain pair"/>
    <property type="match status" value="1"/>
</dbReference>
<reference evidence="4" key="1">
    <citation type="submission" date="2020-12" db="EMBL/GenBank/DDBJ databases">
        <title>Bacterial taxonomy.</title>
        <authorList>
            <person name="Pan X."/>
        </authorList>
    </citation>
    <scope>NUCLEOTIDE SEQUENCE</scope>
    <source>
        <strain evidence="4">B2012</strain>
    </source>
</reference>
<evidence type="ECO:0000256" key="1">
    <source>
        <dbReference type="ARBA" id="ARBA00023122"/>
    </source>
</evidence>
<organism evidence="4 5">
    <name type="scientific">Acuticoccus mangrovi</name>
    <dbReference type="NCBI Taxonomy" id="2796142"/>
    <lineage>
        <taxon>Bacteria</taxon>
        <taxon>Pseudomonadati</taxon>
        <taxon>Pseudomonadota</taxon>
        <taxon>Alphaproteobacteria</taxon>
        <taxon>Hyphomicrobiales</taxon>
        <taxon>Amorphaceae</taxon>
        <taxon>Acuticoccus</taxon>
    </lineage>
</organism>
<gene>
    <name evidence="4" type="ORF">JCR33_11485</name>
</gene>
<dbReference type="EMBL" id="JAEKJA010000007">
    <property type="protein sequence ID" value="MBJ3776316.1"/>
    <property type="molecule type" value="Genomic_DNA"/>
</dbReference>
<feature type="domain" description="CBS" evidence="3">
    <location>
        <begin position="75"/>
        <end position="131"/>
    </location>
</feature>
<evidence type="ECO:0000313" key="5">
    <source>
        <dbReference type="Proteomes" id="UP000609531"/>
    </source>
</evidence>
<evidence type="ECO:0000313" key="4">
    <source>
        <dbReference type="EMBL" id="MBJ3776316.1"/>
    </source>
</evidence>